<evidence type="ECO:0000313" key="2">
    <source>
        <dbReference type="Proteomes" id="UP000663865"/>
    </source>
</evidence>
<protein>
    <submittedName>
        <fullName evidence="1">Uncharacterized protein</fullName>
    </submittedName>
</protein>
<organism evidence="1 2">
    <name type="scientific">Rotaria socialis</name>
    <dbReference type="NCBI Taxonomy" id="392032"/>
    <lineage>
        <taxon>Eukaryota</taxon>
        <taxon>Metazoa</taxon>
        <taxon>Spiralia</taxon>
        <taxon>Gnathifera</taxon>
        <taxon>Rotifera</taxon>
        <taxon>Eurotatoria</taxon>
        <taxon>Bdelloidea</taxon>
        <taxon>Philodinida</taxon>
        <taxon>Philodinidae</taxon>
        <taxon>Rotaria</taxon>
    </lineage>
</organism>
<sequence>MDIGYGNCTLYPFETATSMQLCICSTNNCTATYSTCQASVNQALASPPPLIPALQPTLSNTITCLDYYVNYSAVYNIIPPMYLGCDNTIAFVATNMSACYSYTPNHTLICSVFYDPIDGNFQQAAMIEVISWNSSIGNLYQTSTSIAVIIFDSPGQFNWGFCLCTTNNCNVNFSTCANGMNIPSYIWAINGSTSVTSTAPTTSTPRATTISSGSTIVPTTAISTISTPMSRTTSAKSSTATSAQFQYPFMRLFLQITVYLLARLCLNL</sequence>
<reference evidence="1" key="1">
    <citation type="submission" date="2021-02" db="EMBL/GenBank/DDBJ databases">
        <authorList>
            <person name="Nowell W R."/>
        </authorList>
    </citation>
    <scope>NUCLEOTIDE SEQUENCE</scope>
</reference>
<proteinExistence type="predicted"/>
<dbReference type="AlphaFoldDB" id="A0A817UMY1"/>
<comment type="caution">
    <text evidence="1">The sequence shown here is derived from an EMBL/GenBank/DDBJ whole genome shotgun (WGS) entry which is preliminary data.</text>
</comment>
<dbReference type="Proteomes" id="UP000663865">
    <property type="component" value="Unassembled WGS sequence"/>
</dbReference>
<gene>
    <name evidence="1" type="ORF">KIK155_LOCUS2049</name>
</gene>
<dbReference type="EMBL" id="CAJNYV010000052">
    <property type="protein sequence ID" value="CAF3334310.1"/>
    <property type="molecule type" value="Genomic_DNA"/>
</dbReference>
<name>A0A817UMY1_9BILA</name>
<evidence type="ECO:0000313" key="1">
    <source>
        <dbReference type="EMBL" id="CAF3334310.1"/>
    </source>
</evidence>
<accession>A0A817UMY1</accession>